<name>A0ABT4CVP9_9CLOT</name>
<dbReference type="Proteomes" id="UP001078443">
    <property type="component" value="Unassembled WGS sequence"/>
</dbReference>
<feature type="transmembrane region" description="Helical" evidence="1">
    <location>
        <begin position="63"/>
        <end position="86"/>
    </location>
</feature>
<evidence type="ECO:0000313" key="2">
    <source>
        <dbReference type="EMBL" id="MCY6483063.1"/>
    </source>
</evidence>
<protein>
    <submittedName>
        <fullName evidence="2">DMT family transporter</fullName>
    </submittedName>
</protein>
<dbReference type="PANTHER" id="PTHR34821:SF2">
    <property type="entry name" value="INNER MEMBRANE PROTEIN YDCZ"/>
    <property type="match status" value="1"/>
</dbReference>
<feature type="transmembrane region" description="Helical" evidence="1">
    <location>
        <begin position="124"/>
        <end position="139"/>
    </location>
</feature>
<sequence>MYKLSAVFIGLLIAIMVTFNGILAKNIGDYLSVLIVHIVGLTMISFILVIRKKKIKFKENIPIYLFSAGAIGVFLVFFNNVCFKYLGVSLTLSLGLFGQSVASGIIDHFGLLGMNVNKFQREKLIGFTLILIGIIIMLIY</sequence>
<gene>
    <name evidence="2" type="ORF">OW763_01680</name>
</gene>
<dbReference type="RefSeq" id="WP_268039327.1">
    <property type="nucleotide sequence ID" value="NZ_JAPQER010000001.1"/>
</dbReference>
<dbReference type="EMBL" id="JAPQER010000001">
    <property type="protein sequence ID" value="MCY6483063.1"/>
    <property type="molecule type" value="Genomic_DNA"/>
</dbReference>
<feature type="transmembrane region" description="Helical" evidence="1">
    <location>
        <begin position="92"/>
        <end position="112"/>
    </location>
</feature>
<feature type="transmembrane region" description="Helical" evidence="1">
    <location>
        <begin position="34"/>
        <end position="51"/>
    </location>
</feature>
<evidence type="ECO:0000256" key="1">
    <source>
        <dbReference type="SAM" id="Phobius"/>
    </source>
</evidence>
<organism evidence="2 3">
    <name type="scientific">Clostridium aestuarii</name>
    <dbReference type="NCBI Taxonomy" id="338193"/>
    <lineage>
        <taxon>Bacteria</taxon>
        <taxon>Bacillati</taxon>
        <taxon>Bacillota</taxon>
        <taxon>Clostridia</taxon>
        <taxon>Eubacteriales</taxon>
        <taxon>Clostridiaceae</taxon>
        <taxon>Clostridium</taxon>
    </lineage>
</organism>
<dbReference type="InterPro" id="IPR006750">
    <property type="entry name" value="YdcZ"/>
</dbReference>
<keyword evidence="1" id="KW-0472">Membrane</keyword>
<comment type="caution">
    <text evidence="2">The sequence shown here is derived from an EMBL/GenBank/DDBJ whole genome shotgun (WGS) entry which is preliminary data.</text>
</comment>
<dbReference type="Pfam" id="PF04657">
    <property type="entry name" value="DMT_YdcZ"/>
    <property type="match status" value="1"/>
</dbReference>
<dbReference type="PANTHER" id="PTHR34821">
    <property type="entry name" value="INNER MEMBRANE PROTEIN YDCZ"/>
    <property type="match status" value="1"/>
</dbReference>
<proteinExistence type="predicted"/>
<evidence type="ECO:0000313" key="3">
    <source>
        <dbReference type="Proteomes" id="UP001078443"/>
    </source>
</evidence>
<accession>A0ABT4CVP9</accession>
<keyword evidence="3" id="KW-1185">Reference proteome</keyword>
<reference evidence="2" key="1">
    <citation type="submission" date="2022-12" db="EMBL/GenBank/DDBJ databases">
        <authorList>
            <person name="Wang J."/>
        </authorList>
    </citation>
    <scope>NUCLEOTIDE SEQUENCE</scope>
    <source>
        <strain evidence="2">HY-45-18</strain>
    </source>
</reference>
<keyword evidence="1" id="KW-1133">Transmembrane helix</keyword>
<keyword evidence="1" id="KW-0812">Transmembrane</keyword>